<dbReference type="EMBL" id="JACBYF010000009">
    <property type="protein sequence ID" value="NYS47614.1"/>
    <property type="molecule type" value="Genomic_DNA"/>
</dbReference>
<organism evidence="1 2">
    <name type="scientific">Gemelliphila palaticanis</name>
    <dbReference type="NCBI Taxonomy" id="81950"/>
    <lineage>
        <taxon>Bacteria</taxon>
        <taxon>Bacillati</taxon>
        <taxon>Bacillota</taxon>
        <taxon>Bacilli</taxon>
        <taxon>Bacillales</taxon>
        <taxon>Gemellaceae</taxon>
        <taxon>Gemelliphila</taxon>
    </lineage>
</organism>
<accession>A0ABX2SZB0</accession>
<proteinExistence type="predicted"/>
<protein>
    <submittedName>
        <fullName evidence="1">Uncharacterized protein</fullName>
    </submittedName>
</protein>
<keyword evidence="2" id="KW-1185">Reference proteome</keyword>
<evidence type="ECO:0000313" key="1">
    <source>
        <dbReference type="EMBL" id="NYS47614.1"/>
    </source>
</evidence>
<reference evidence="1 2" key="1">
    <citation type="submission" date="2020-07" db="EMBL/GenBank/DDBJ databases">
        <title>MOT database genomes.</title>
        <authorList>
            <person name="Joseph S."/>
            <person name="Aduse-Opoku J."/>
            <person name="Hashim A."/>
            <person name="Wade W."/>
            <person name="Curtis M."/>
        </authorList>
    </citation>
    <scope>NUCLEOTIDE SEQUENCE [LARGE SCALE GENOMIC DNA]</scope>
    <source>
        <strain evidence="1 2">CIP 106318</strain>
    </source>
</reference>
<evidence type="ECO:0000313" key="2">
    <source>
        <dbReference type="Proteomes" id="UP000531840"/>
    </source>
</evidence>
<comment type="caution">
    <text evidence="1">The sequence shown here is derived from an EMBL/GenBank/DDBJ whole genome shotgun (WGS) entry which is preliminary data.</text>
</comment>
<name>A0ABX2SZB0_9BACL</name>
<dbReference type="RefSeq" id="WP_179941402.1">
    <property type="nucleotide sequence ID" value="NZ_JACBYF010000009.1"/>
</dbReference>
<gene>
    <name evidence="1" type="ORF">HZY85_05305</name>
</gene>
<dbReference type="Proteomes" id="UP000531840">
    <property type="component" value="Unassembled WGS sequence"/>
</dbReference>
<sequence>MDSLKQLLMDLVTHFNTEKIIEVDTNTFDDKTIYESVKLLKEIFKNKYPKTKLKPMMKSIHYANGFKDEDLKQSAYVLDEIQQYLTIHKFLNHDDCVEFFNKKIAEKSFLITPESLFKTHLENLLLSVNDN</sequence>